<evidence type="ECO:0008006" key="5">
    <source>
        <dbReference type="Google" id="ProtNLM"/>
    </source>
</evidence>
<dbReference type="Pfam" id="PF00756">
    <property type="entry name" value="Esterase"/>
    <property type="match status" value="1"/>
</dbReference>
<evidence type="ECO:0000313" key="4">
    <source>
        <dbReference type="Proteomes" id="UP001156666"/>
    </source>
</evidence>
<dbReference type="PANTHER" id="PTHR40841">
    <property type="entry name" value="SIDEROPHORE TRIACETYLFUSARININE C ESTERASE"/>
    <property type="match status" value="1"/>
</dbReference>
<keyword evidence="2" id="KW-0378">Hydrolase</keyword>
<gene>
    <name evidence="3" type="ORF">GCM10007940_30810</name>
</gene>
<dbReference type="RefSeq" id="WP_235293827.1">
    <property type="nucleotide sequence ID" value="NZ_BSOH01000020.1"/>
</dbReference>
<comment type="caution">
    <text evidence="3">The sequence shown here is derived from an EMBL/GenBank/DDBJ whole genome shotgun (WGS) entry which is preliminary data.</text>
</comment>
<evidence type="ECO:0000256" key="2">
    <source>
        <dbReference type="ARBA" id="ARBA00022801"/>
    </source>
</evidence>
<reference evidence="3" key="1">
    <citation type="journal article" date="2014" name="Int. J. Syst. Evol. Microbiol.">
        <title>Complete genome sequence of Corynebacterium casei LMG S-19264T (=DSM 44701T), isolated from a smear-ripened cheese.</title>
        <authorList>
            <consortium name="US DOE Joint Genome Institute (JGI-PGF)"/>
            <person name="Walter F."/>
            <person name="Albersmeier A."/>
            <person name="Kalinowski J."/>
            <person name="Ruckert C."/>
        </authorList>
    </citation>
    <scope>NUCLEOTIDE SEQUENCE</scope>
    <source>
        <strain evidence="3">NBRC 108769</strain>
    </source>
</reference>
<dbReference type="Proteomes" id="UP001156666">
    <property type="component" value="Unassembled WGS sequence"/>
</dbReference>
<sequence length="188" mass="21905">MKKLEKYLIILFITFMGCKPNSIKKEYDQYENFLVHSEILKEDRQILISKPNFKHSTKLGEKKYPVIYVLDGEDMFHLVSAIVNFLSGIKGNKIIPESLVVGIVNTNRTKNYTHDLIEFESESGHGSEFSKFIENELFKLIQDRYSVANYRTIIGHSYGGLFVINTLNKNHEMFDNYIALDPSYQYIM</sequence>
<dbReference type="PANTHER" id="PTHR40841:SF2">
    <property type="entry name" value="SIDEROPHORE-DEGRADING ESTERASE (EUROFUNG)"/>
    <property type="match status" value="1"/>
</dbReference>
<dbReference type="AlphaFoldDB" id="A0AA37WH16"/>
<dbReference type="SUPFAM" id="SSF53474">
    <property type="entry name" value="alpha/beta-Hydrolases"/>
    <property type="match status" value="1"/>
</dbReference>
<dbReference type="EMBL" id="BSOH01000020">
    <property type="protein sequence ID" value="GLR18465.1"/>
    <property type="molecule type" value="Genomic_DNA"/>
</dbReference>
<evidence type="ECO:0000256" key="1">
    <source>
        <dbReference type="ARBA" id="ARBA00005622"/>
    </source>
</evidence>
<keyword evidence="4" id="KW-1185">Reference proteome</keyword>
<dbReference type="GO" id="GO:0016788">
    <property type="term" value="F:hydrolase activity, acting on ester bonds"/>
    <property type="evidence" value="ECO:0007669"/>
    <property type="project" value="TreeGrafter"/>
</dbReference>
<dbReference type="Gene3D" id="3.40.50.1820">
    <property type="entry name" value="alpha/beta hydrolase"/>
    <property type="match status" value="1"/>
</dbReference>
<evidence type="ECO:0000313" key="3">
    <source>
        <dbReference type="EMBL" id="GLR18465.1"/>
    </source>
</evidence>
<comment type="similarity">
    <text evidence="1">Belongs to the esterase D family.</text>
</comment>
<protein>
    <recommendedName>
        <fullName evidence="5">Esterase</fullName>
    </recommendedName>
</protein>
<dbReference type="InterPro" id="IPR052558">
    <property type="entry name" value="Siderophore_Hydrolase_D"/>
</dbReference>
<organism evidence="3 4">
    <name type="scientific">Portibacter lacus</name>
    <dbReference type="NCBI Taxonomy" id="1099794"/>
    <lineage>
        <taxon>Bacteria</taxon>
        <taxon>Pseudomonadati</taxon>
        <taxon>Bacteroidota</taxon>
        <taxon>Saprospiria</taxon>
        <taxon>Saprospirales</taxon>
        <taxon>Haliscomenobacteraceae</taxon>
        <taxon>Portibacter</taxon>
    </lineage>
</organism>
<dbReference type="InterPro" id="IPR029058">
    <property type="entry name" value="AB_hydrolase_fold"/>
</dbReference>
<dbReference type="InterPro" id="IPR000801">
    <property type="entry name" value="Esterase-like"/>
</dbReference>
<name>A0AA37WH16_9BACT</name>
<proteinExistence type="inferred from homology"/>
<reference evidence="3" key="2">
    <citation type="submission" date="2023-01" db="EMBL/GenBank/DDBJ databases">
        <title>Draft genome sequence of Portibacter lacus strain NBRC 108769.</title>
        <authorList>
            <person name="Sun Q."/>
            <person name="Mori K."/>
        </authorList>
    </citation>
    <scope>NUCLEOTIDE SEQUENCE</scope>
    <source>
        <strain evidence="3">NBRC 108769</strain>
    </source>
</reference>
<dbReference type="PROSITE" id="PS51257">
    <property type="entry name" value="PROKAR_LIPOPROTEIN"/>
    <property type="match status" value="1"/>
</dbReference>
<accession>A0AA37WH16</accession>